<gene>
    <name evidence="10" type="primary">holB</name>
    <name evidence="9" type="ORF">DW070_09980</name>
    <name evidence="10" type="ORF">DW747_07510</name>
</gene>
<keyword evidence="4 10" id="KW-0548">Nucleotidyltransferase</keyword>
<proteinExistence type="predicted"/>
<dbReference type="EC" id="2.7.7.7" evidence="1"/>
<dbReference type="SMART" id="SM00382">
    <property type="entry name" value="AAA"/>
    <property type="match status" value="1"/>
</dbReference>
<dbReference type="InterPro" id="IPR003593">
    <property type="entry name" value="AAA+_ATPase"/>
</dbReference>
<sequence length="329" mass="37794">MTGFGDIIGHEQIIEHFRSALKNHQVSHAYILNGENGSGKNMLAKAFAKALVCEAGYGDSCNMCRACHQFDSGNHPDVKWITHEKANSIGVDEVREQINNDIVIKPYSSKYKVYIIDEAEKMTVQAQNALLKTIEEPPEYAVILFLTNTLDVLLQTVRSRCIIMNLRSVDTKLIQQYLMQKYQLPDYQARVCAAYAQGNVGKAIMMATSEHFREMQDFLLRLLKRVDDMEVYEIVAAIHDMTTYKMDIRDLIDLMMVWYRDVLILKATEDINQLVYQDEHKYLQKKATTSSYEGLNNIMEALEKAKVRLNANVNFDITMEMLLLTIKEN</sequence>
<comment type="caution">
    <text evidence="10">The sequence shown here is derived from an EMBL/GenBank/DDBJ whole genome shotgun (WGS) entry which is preliminary data.</text>
</comment>
<dbReference type="NCBIfam" id="TIGR00678">
    <property type="entry name" value="holB"/>
    <property type="match status" value="1"/>
</dbReference>
<dbReference type="PANTHER" id="PTHR11669">
    <property type="entry name" value="REPLICATION FACTOR C / DNA POLYMERASE III GAMMA-TAU SUBUNIT"/>
    <property type="match status" value="1"/>
</dbReference>
<evidence type="ECO:0000259" key="8">
    <source>
        <dbReference type="SMART" id="SM00382"/>
    </source>
</evidence>
<keyword evidence="12" id="KW-1185">Reference proteome</keyword>
<dbReference type="CDD" id="cd00009">
    <property type="entry name" value="AAA"/>
    <property type="match status" value="1"/>
</dbReference>
<dbReference type="SUPFAM" id="SSF52540">
    <property type="entry name" value="P-loop containing nucleoside triphosphate hydrolases"/>
    <property type="match status" value="1"/>
</dbReference>
<evidence type="ECO:0000256" key="4">
    <source>
        <dbReference type="ARBA" id="ARBA00022695"/>
    </source>
</evidence>
<dbReference type="AlphaFoldDB" id="A0A3E2XNV3"/>
<feature type="domain" description="AAA+ ATPase" evidence="8">
    <location>
        <begin position="26"/>
        <end position="169"/>
    </location>
</feature>
<evidence type="ECO:0000256" key="5">
    <source>
        <dbReference type="ARBA" id="ARBA00022705"/>
    </source>
</evidence>
<dbReference type="Gene3D" id="3.40.50.300">
    <property type="entry name" value="P-loop containing nucleotide triphosphate hydrolases"/>
    <property type="match status" value="1"/>
</dbReference>
<protein>
    <recommendedName>
        <fullName evidence="2">DNA polymerase III subunit delta'</fullName>
        <ecNumber evidence="1">2.7.7.7</ecNumber>
    </recommendedName>
</protein>
<dbReference type="SUPFAM" id="SSF48019">
    <property type="entry name" value="post-AAA+ oligomerization domain-like"/>
    <property type="match status" value="1"/>
</dbReference>
<keyword evidence="5" id="KW-0235">DNA replication</keyword>
<dbReference type="GO" id="GO:0006261">
    <property type="term" value="P:DNA-templated DNA replication"/>
    <property type="evidence" value="ECO:0007669"/>
    <property type="project" value="TreeGrafter"/>
</dbReference>
<comment type="catalytic activity">
    <reaction evidence="7">
        <text>DNA(n) + a 2'-deoxyribonucleoside 5'-triphosphate = DNA(n+1) + diphosphate</text>
        <dbReference type="Rhea" id="RHEA:22508"/>
        <dbReference type="Rhea" id="RHEA-COMP:17339"/>
        <dbReference type="Rhea" id="RHEA-COMP:17340"/>
        <dbReference type="ChEBI" id="CHEBI:33019"/>
        <dbReference type="ChEBI" id="CHEBI:61560"/>
        <dbReference type="ChEBI" id="CHEBI:173112"/>
        <dbReference type="EC" id="2.7.7.7"/>
    </reaction>
</comment>
<evidence type="ECO:0000313" key="10">
    <source>
        <dbReference type="EMBL" id="RGC47998.1"/>
    </source>
</evidence>
<accession>A0A3E2XNV3</accession>
<dbReference type="Pfam" id="PF09115">
    <property type="entry name" value="DNApol3-delta_C"/>
    <property type="match status" value="1"/>
</dbReference>
<dbReference type="GO" id="GO:0008408">
    <property type="term" value="F:3'-5' exonuclease activity"/>
    <property type="evidence" value="ECO:0007669"/>
    <property type="project" value="InterPro"/>
</dbReference>
<evidence type="ECO:0000256" key="2">
    <source>
        <dbReference type="ARBA" id="ARBA00014363"/>
    </source>
</evidence>
<evidence type="ECO:0000256" key="6">
    <source>
        <dbReference type="ARBA" id="ARBA00022932"/>
    </source>
</evidence>
<evidence type="ECO:0000256" key="3">
    <source>
        <dbReference type="ARBA" id="ARBA00022679"/>
    </source>
</evidence>
<evidence type="ECO:0000313" key="9">
    <source>
        <dbReference type="EMBL" id="RGB79568.1"/>
    </source>
</evidence>
<dbReference type="InterPro" id="IPR008921">
    <property type="entry name" value="DNA_pol3_clamp-load_cplx_C"/>
</dbReference>
<dbReference type="RefSeq" id="WP_015513010.1">
    <property type="nucleotide sequence ID" value="NZ_JAJCNA010000019.1"/>
</dbReference>
<reference evidence="11 12" key="1">
    <citation type="submission" date="2018-08" db="EMBL/GenBank/DDBJ databases">
        <title>A genome reference for cultivated species of the human gut microbiota.</title>
        <authorList>
            <person name="Zou Y."/>
            <person name="Xue W."/>
            <person name="Luo G."/>
        </authorList>
    </citation>
    <scope>NUCLEOTIDE SEQUENCE [LARGE SCALE GENOMIC DNA]</scope>
    <source>
        <strain evidence="9 11">AF45-17</strain>
        <strain evidence="10 12">AM28-39</strain>
    </source>
</reference>
<dbReference type="GO" id="GO:0003677">
    <property type="term" value="F:DNA binding"/>
    <property type="evidence" value="ECO:0007669"/>
    <property type="project" value="InterPro"/>
</dbReference>
<dbReference type="InterPro" id="IPR027417">
    <property type="entry name" value="P-loop_NTPase"/>
</dbReference>
<dbReference type="PANTHER" id="PTHR11669:SF8">
    <property type="entry name" value="DNA POLYMERASE III SUBUNIT DELTA"/>
    <property type="match status" value="1"/>
</dbReference>
<dbReference type="EMBL" id="QVFD01000005">
    <property type="protein sequence ID" value="RGC47998.1"/>
    <property type="molecule type" value="Genomic_DNA"/>
</dbReference>
<dbReference type="Pfam" id="PF13177">
    <property type="entry name" value="DNA_pol3_delta2"/>
    <property type="match status" value="1"/>
</dbReference>
<name>A0A3E2XNV3_9FIRM</name>
<dbReference type="GO" id="GO:0009360">
    <property type="term" value="C:DNA polymerase III complex"/>
    <property type="evidence" value="ECO:0007669"/>
    <property type="project" value="InterPro"/>
</dbReference>
<dbReference type="EMBL" id="QVEP01000023">
    <property type="protein sequence ID" value="RGB79568.1"/>
    <property type="molecule type" value="Genomic_DNA"/>
</dbReference>
<dbReference type="Proteomes" id="UP000261231">
    <property type="component" value="Unassembled WGS sequence"/>
</dbReference>
<evidence type="ECO:0000313" key="12">
    <source>
        <dbReference type="Proteomes" id="UP000261231"/>
    </source>
</evidence>
<dbReference type="InterPro" id="IPR050238">
    <property type="entry name" value="DNA_Rep/Repair_Clamp_Loader"/>
</dbReference>
<dbReference type="OrthoDB" id="9810148at2"/>
<evidence type="ECO:0000256" key="7">
    <source>
        <dbReference type="ARBA" id="ARBA00049244"/>
    </source>
</evidence>
<dbReference type="Proteomes" id="UP000260773">
    <property type="component" value="Unassembled WGS sequence"/>
</dbReference>
<organism evidence="10 12">
    <name type="scientific">Coprococcus catus</name>
    <dbReference type="NCBI Taxonomy" id="116085"/>
    <lineage>
        <taxon>Bacteria</taxon>
        <taxon>Bacillati</taxon>
        <taxon>Bacillota</taxon>
        <taxon>Clostridia</taxon>
        <taxon>Lachnospirales</taxon>
        <taxon>Lachnospiraceae</taxon>
        <taxon>Coprococcus</taxon>
    </lineage>
</organism>
<evidence type="ECO:0000256" key="1">
    <source>
        <dbReference type="ARBA" id="ARBA00012417"/>
    </source>
</evidence>
<dbReference type="InterPro" id="IPR015199">
    <property type="entry name" value="DNA_pol_III_delta_C"/>
</dbReference>
<dbReference type="GO" id="GO:0003887">
    <property type="term" value="F:DNA-directed DNA polymerase activity"/>
    <property type="evidence" value="ECO:0007669"/>
    <property type="project" value="UniProtKB-KW"/>
</dbReference>
<keyword evidence="3 10" id="KW-0808">Transferase</keyword>
<keyword evidence="6" id="KW-0239">DNA-directed DNA polymerase</keyword>
<evidence type="ECO:0000313" key="11">
    <source>
        <dbReference type="Proteomes" id="UP000260773"/>
    </source>
</evidence>
<dbReference type="InterPro" id="IPR004622">
    <property type="entry name" value="DNA_pol_HolB"/>
</dbReference>